<sequence length="55" mass="6273">MSCRDLHLCVRMYLSCLGGVSVQRVFGRVGVLFWEREGGFECFPVSVLRRCSICD</sequence>
<dbReference type="EMBL" id="GBXM01022853">
    <property type="protein sequence ID" value="JAH85724.1"/>
    <property type="molecule type" value="Transcribed_RNA"/>
</dbReference>
<reference evidence="1" key="1">
    <citation type="submission" date="2014-11" db="EMBL/GenBank/DDBJ databases">
        <authorList>
            <person name="Amaro Gonzalez C."/>
        </authorList>
    </citation>
    <scope>NUCLEOTIDE SEQUENCE</scope>
</reference>
<protein>
    <submittedName>
        <fullName evidence="1">Uncharacterized protein</fullName>
    </submittedName>
</protein>
<name>A0A0E9W5U7_ANGAN</name>
<dbReference type="AlphaFoldDB" id="A0A0E9W5U7"/>
<organism evidence="1">
    <name type="scientific">Anguilla anguilla</name>
    <name type="common">European freshwater eel</name>
    <name type="synonym">Muraena anguilla</name>
    <dbReference type="NCBI Taxonomy" id="7936"/>
    <lineage>
        <taxon>Eukaryota</taxon>
        <taxon>Metazoa</taxon>
        <taxon>Chordata</taxon>
        <taxon>Craniata</taxon>
        <taxon>Vertebrata</taxon>
        <taxon>Euteleostomi</taxon>
        <taxon>Actinopterygii</taxon>
        <taxon>Neopterygii</taxon>
        <taxon>Teleostei</taxon>
        <taxon>Anguilliformes</taxon>
        <taxon>Anguillidae</taxon>
        <taxon>Anguilla</taxon>
    </lineage>
</organism>
<proteinExistence type="predicted"/>
<accession>A0A0E9W5U7</accession>
<reference evidence="1" key="2">
    <citation type="journal article" date="2015" name="Fish Shellfish Immunol.">
        <title>Early steps in the European eel (Anguilla anguilla)-Vibrio vulnificus interaction in the gills: Role of the RtxA13 toxin.</title>
        <authorList>
            <person name="Callol A."/>
            <person name="Pajuelo D."/>
            <person name="Ebbesson L."/>
            <person name="Teles M."/>
            <person name="MacKenzie S."/>
            <person name="Amaro C."/>
        </authorList>
    </citation>
    <scope>NUCLEOTIDE SEQUENCE</scope>
</reference>
<evidence type="ECO:0000313" key="1">
    <source>
        <dbReference type="EMBL" id="JAH85724.1"/>
    </source>
</evidence>